<reference evidence="2" key="1">
    <citation type="submission" date="2022-01" db="EMBL/GenBank/DDBJ databases">
        <authorList>
            <person name="King R."/>
        </authorList>
    </citation>
    <scope>NUCLEOTIDE SEQUENCE</scope>
</reference>
<evidence type="ECO:0000313" key="3">
    <source>
        <dbReference type="Proteomes" id="UP001153737"/>
    </source>
</evidence>
<keyword evidence="3" id="KW-1185">Reference proteome</keyword>
<dbReference type="AlphaFoldDB" id="A0A9N9X2K4"/>
<organism evidence="2 3">
    <name type="scientific">Phaedon cochleariae</name>
    <name type="common">Mustard beetle</name>
    <dbReference type="NCBI Taxonomy" id="80249"/>
    <lineage>
        <taxon>Eukaryota</taxon>
        <taxon>Metazoa</taxon>
        <taxon>Ecdysozoa</taxon>
        <taxon>Arthropoda</taxon>
        <taxon>Hexapoda</taxon>
        <taxon>Insecta</taxon>
        <taxon>Pterygota</taxon>
        <taxon>Neoptera</taxon>
        <taxon>Endopterygota</taxon>
        <taxon>Coleoptera</taxon>
        <taxon>Polyphaga</taxon>
        <taxon>Cucujiformia</taxon>
        <taxon>Chrysomeloidea</taxon>
        <taxon>Chrysomelidae</taxon>
        <taxon>Chrysomelinae</taxon>
        <taxon>Chrysomelini</taxon>
        <taxon>Phaedon</taxon>
    </lineage>
</organism>
<proteinExistence type="predicted"/>
<dbReference type="InterPro" id="IPR046349">
    <property type="entry name" value="C1-like_sf"/>
</dbReference>
<evidence type="ECO:0000313" key="2">
    <source>
        <dbReference type="EMBL" id="CAG9818254.1"/>
    </source>
</evidence>
<reference evidence="2" key="2">
    <citation type="submission" date="2022-10" db="EMBL/GenBank/DDBJ databases">
        <authorList>
            <consortium name="ENA_rothamsted_submissions"/>
            <consortium name="culmorum"/>
            <person name="King R."/>
        </authorList>
    </citation>
    <scope>NUCLEOTIDE SEQUENCE</scope>
</reference>
<name>A0A9N9X2K4_PHACE</name>
<feature type="compositionally biased region" description="Low complexity" evidence="1">
    <location>
        <begin position="143"/>
        <end position="152"/>
    </location>
</feature>
<dbReference type="SUPFAM" id="SSF57889">
    <property type="entry name" value="Cysteine-rich domain"/>
    <property type="match status" value="1"/>
</dbReference>
<sequence>MAGEHNVDSELVNKSEKTDRIKCSHCKKVVVKFIKCAKCDFDYHPACFVQSGEAKNASCVHVPKEVPDSNDVNEPIGHGEHSHQEINLLKRIILEQEEKFKILMDNNKLLQENAVYLKTIIESLEKTVQSYNKVGQEKNQQKSASSASTSTTLKAENSMKQRTDWCELADNGTSKPRMDSEASHGTTNSGISPPFAAGNYASIGNVDDLDRRNWIRVIDVVKLDDVMCRENSSPLFVTIMDITNIYIN</sequence>
<feature type="region of interest" description="Disordered" evidence="1">
    <location>
        <begin position="135"/>
        <end position="191"/>
    </location>
</feature>
<accession>A0A9N9X2K4</accession>
<protein>
    <submittedName>
        <fullName evidence="2">Uncharacterized protein</fullName>
    </submittedName>
</protein>
<evidence type="ECO:0000256" key="1">
    <source>
        <dbReference type="SAM" id="MobiDB-lite"/>
    </source>
</evidence>
<gene>
    <name evidence="2" type="ORF">PHAECO_LOCUS5536</name>
</gene>
<dbReference type="Proteomes" id="UP001153737">
    <property type="component" value="Chromosome 17"/>
</dbReference>
<dbReference type="OrthoDB" id="6784269at2759"/>
<dbReference type="EMBL" id="OU896723">
    <property type="protein sequence ID" value="CAG9818254.1"/>
    <property type="molecule type" value="Genomic_DNA"/>
</dbReference>